<keyword evidence="4 10" id="KW-0645">Protease</keyword>
<keyword evidence="6 10" id="KW-0378">Hydrolase</keyword>
<feature type="transmembrane region" description="Helical" evidence="10">
    <location>
        <begin position="426"/>
        <end position="444"/>
    </location>
</feature>
<sequence>MSNPFPPQLERKNSDPEPYAPLLGGSAPPDANVSQYQTGYYDRPSAQGSAQTGPRDYRDPYSEPHSQHSDSYDQHNDNYRQDNYRQDDYSPDHYRNPYYGENDRYDERPYGNDAFEQGRRGEPDPFARSPSREARERERAGGDRYAPNHQSLHGGNGSGGDIELRPIGSPQKTSRFMPAPGALSTKDTLLFATGLDRVFRLLGVKMGESAEHVIQRRRQGIPGQRWPVMVYLLTAIMCGVMVYELVANSKAQGSPISIKPFFNFMLGPSSTVLINIGARFAPCMRVVPDIQPSLQMGCPSNTANPPTQLCSVEQICGHGGFPSGVPDQSWRFFSPIFLHVGIIHLLVNMFAQVTMNGPMERTMGTVPWLIVYIAGGIYGNILGGSFSLAGIPSAGASGAIFAIAMMFALEFVLIVAMGYIPYAVDGLAHLGGFAMGLMLGILLVPSTPETKRYRMIVWGCRIVALALSILAFVLTAKNFYSEDPNAACTWCRYLSCIPTSSNNQCKGTGLTMTTT</sequence>
<dbReference type="GO" id="GO:0004252">
    <property type="term" value="F:serine-type endopeptidase activity"/>
    <property type="evidence" value="ECO:0007669"/>
    <property type="project" value="InterPro"/>
</dbReference>
<dbReference type="Pfam" id="PF01694">
    <property type="entry name" value="Rhomboid"/>
    <property type="match status" value="1"/>
</dbReference>
<comment type="caution">
    <text evidence="13">The sequence shown here is derived from an EMBL/GenBank/DDBJ whole genome shotgun (WGS) entry which is preliminary data.</text>
</comment>
<gene>
    <name evidence="13" type="ORF">CspeluHIS016_0703620</name>
</gene>
<evidence type="ECO:0000256" key="2">
    <source>
        <dbReference type="ARBA" id="ARBA00004141"/>
    </source>
</evidence>
<dbReference type="EMBL" id="BTCM01000007">
    <property type="protein sequence ID" value="GMK59347.1"/>
    <property type="molecule type" value="Genomic_DNA"/>
</dbReference>
<evidence type="ECO:0000256" key="1">
    <source>
        <dbReference type="ARBA" id="ARBA00000156"/>
    </source>
</evidence>
<dbReference type="PANTHER" id="PTHR22936">
    <property type="entry name" value="RHOMBOID-RELATED"/>
    <property type="match status" value="1"/>
</dbReference>
<keyword evidence="5 10" id="KW-0812">Transmembrane</keyword>
<feature type="region of interest" description="Disordered" evidence="11">
    <location>
        <begin position="1"/>
        <end position="178"/>
    </location>
</feature>
<evidence type="ECO:0000256" key="7">
    <source>
        <dbReference type="ARBA" id="ARBA00022825"/>
    </source>
</evidence>
<feature type="transmembrane region" description="Helical" evidence="10">
    <location>
        <begin position="456"/>
        <end position="476"/>
    </location>
</feature>
<proteinExistence type="inferred from homology"/>
<evidence type="ECO:0000313" key="14">
    <source>
        <dbReference type="Proteomes" id="UP001222932"/>
    </source>
</evidence>
<dbReference type="SUPFAM" id="SSF144091">
    <property type="entry name" value="Rhomboid-like"/>
    <property type="match status" value="1"/>
</dbReference>
<dbReference type="PANTHER" id="PTHR22936:SF69">
    <property type="entry name" value="RHOMBOID-LIKE PROTEIN"/>
    <property type="match status" value="1"/>
</dbReference>
<comment type="caution">
    <text evidence="10">Lacks conserved residue(s) required for the propagation of feature annotation.</text>
</comment>
<comment type="subcellular location">
    <subcellularLocation>
        <location evidence="2 10">Membrane</location>
        <topology evidence="2 10">Multi-pass membrane protein</topology>
    </subcellularLocation>
</comment>
<dbReference type="GO" id="GO:0006508">
    <property type="term" value="P:proteolysis"/>
    <property type="evidence" value="ECO:0007669"/>
    <property type="project" value="UniProtKB-KW"/>
</dbReference>
<organism evidence="13 14">
    <name type="scientific">Cutaneotrichosporon spelunceum</name>
    <dbReference type="NCBI Taxonomy" id="1672016"/>
    <lineage>
        <taxon>Eukaryota</taxon>
        <taxon>Fungi</taxon>
        <taxon>Dikarya</taxon>
        <taxon>Basidiomycota</taxon>
        <taxon>Agaricomycotina</taxon>
        <taxon>Tremellomycetes</taxon>
        <taxon>Trichosporonales</taxon>
        <taxon>Trichosporonaceae</taxon>
        <taxon>Cutaneotrichosporon</taxon>
    </lineage>
</organism>
<dbReference type="AlphaFoldDB" id="A0AAD3YEV8"/>
<comment type="catalytic activity">
    <reaction evidence="1 10">
        <text>Cleaves type-1 transmembrane domains using a catalytic dyad composed of serine and histidine that are contributed by different transmembrane domains.</text>
        <dbReference type="EC" id="3.4.21.105"/>
    </reaction>
</comment>
<evidence type="ECO:0000256" key="5">
    <source>
        <dbReference type="ARBA" id="ARBA00022692"/>
    </source>
</evidence>
<evidence type="ECO:0000256" key="9">
    <source>
        <dbReference type="ARBA" id="ARBA00023136"/>
    </source>
</evidence>
<accession>A0AAD3YEV8</accession>
<evidence type="ECO:0000256" key="4">
    <source>
        <dbReference type="ARBA" id="ARBA00022670"/>
    </source>
</evidence>
<comment type="similarity">
    <text evidence="3 10">Belongs to the peptidase S54 family.</text>
</comment>
<keyword evidence="14" id="KW-1185">Reference proteome</keyword>
<evidence type="ECO:0000313" key="13">
    <source>
        <dbReference type="EMBL" id="GMK59347.1"/>
    </source>
</evidence>
<feature type="transmembrane region" description="Helical" evidence="10">
    <location>
        <begin position="336"/>
        <end position="355"/>
    </location>
</feature>
<dbReference type="InterPro" id="IPR002610">
    <property type="entry name" value="Peptidase_S54_rhomboid-like"/>
</dbReference>
<evidence type="ECO:0000256" key="10">
    <source>
        <dbReference type="RuleBase" id="RU362115"/>
    </source>
</evidence>
<keyword evidence="9 10" id="KW-0472">Membrane</keyword>
<keyword evidence="8 10" id="KW-1133">Transmembrane helix</keyword>
<reference evidence="13" key="1">
    <citation type="journal article" date="2023" name="BMC Genomics">
        <title>Chromosome-level genome assemblies of Cutaneotrichosporon spp. (Trichosporonales, Basidiomycota) reveal imbalanced evolution between nucleotide sequences and chromosome synteny.</title>
        <authorList>
            <person name="Kobayashi Y."/>
            <person name="Kayamori A."/>
            <person name="Aoki K."/>
            <person name="Shiwa Y."/>
            <person name="Matsutani M."/>
            <person name="Fujita N."/>
            <person name="Sugita T."/>
            <person name="Iwasaki W."/>
            <person name="Tanaka N."/>
            <person name="Takashima M."/>
        </authorList>
    </citation>
    <scope>NUCLEOTIDE SEQUENCE</scope>
    <source>
        <strain evidence="13">HIS016</strain>
    </source>
</reference>
<dbReference type="GO" id="GO:0016020">
    <property type="term" value="C:membrane"/>
    <property type="evidence" value="ECO:0007669"/>
    <property type="project" value="UniProtKB-SubCell"/>
</dbReference>
<name>A0AAD3YEV8_9TREE</name>
<evidence type="ECO:0000259" key="12">
    <source>
        <dbReference type="Pfam" id="PF01694"/>
    </source>
</evidence>
<feature type="domain" description="Peptidase S54 rhomboid" evidence="12">
    <location>
        <begin position="327"/>
        <end position="409"/>
    </location>
</feature>
<feature type="transmembrane region" description="Helical" evidence="10">
    <location>
        <begin position="226"/>
        <end position="246"/>
    </location>
</feature>
<evidence type="ECO:0000256" key="3">
    <source>
        <dbReference type="ARBA" id="ARBA00009045"/>
    </source>
</evidence>
<reference evidence="13" key="2">
    <citation type="submission" date="2023-06" db="EMBL/GenBank/DDBJ databases">
        <authorList>
            <person name="Kobayashi Y."/>
            <person name="Kayamori A."/>
            <person name="Aoki K."/>
            <person name="Shiwa Y."/>
            <person name="Fujita N."/>
            <person name="Sugita T."/>
            <person name="Iwasaki W."/>
            <person name="Tanaka N."/>
            <person name="Takashima M."/>
        </authorList>
    </citation>
    <scope>NUCLEOTIDE SEQUENCE</scope>
    <source>
        <strain evidence="13">HIS016</strain>
    </source>
</reference>
<feature type="compositionally biased region" description="Basic and acidic residues" evidence="11">
    <location>
        <begin position="55"/>
        <end position="142"/>
    </location>
</feature>
<evidence type="ECO:0000256" key="11">
    <source>
        <dbReference type="SAM" id="MobiDB-lite"/>
    </source>
</evidence>
<feature type="transmembrane region" description="Helical" evidence="10">
    <location>
        <begin position="398"/>
        <end position="420"/>
    </location>
</feature>
<protein>
    <recommendedName>
        <fullName evidence="10">Rhomboid-type serine protease</fullName>
        <ecNumber evidence="10">3.4.21.105</ecNumber>
    </recommendedName>
</protein>
<dbReference type="Proteomes" id="UP001222932">
    <property type="component" value="Unassembled WGS sequence"/>
</dbReference>
<dbReference type="InterPro" id="IPR035952">
    <property type="entry name" value="Rhomboid-like_sf"/>
</dbReference>
<dbReference type="InterPro" id="IPR022764">
    <property type="entry name" value="Peptidase_S54_rhomboid_dom"/>
</dbReference>
<evidence type="ECO:0000256" key="6">
    <source>
        <dbReference type="ARBA" id="ARBA00022801"/>
    </source>
</evidence>
<dbReference type="EC" id="3.4.21.105" evidence="10"/>
<keyword evidence="7 10" id="KW-0720">Serine protease</keyword>
<feature type="transmembrane region" description="Helical" evidence="10">
    <location>
        <begin position="367"/>
        <end position="391"/>
    </location>
</feature>
<evidence type="ECO:0000256" key="8">
    <source>
        <dbReference type="ARBA" id="ARBA00022989"/>
    </source>
</evidence>
<dbReference type="Gene3D" id="1.20.1540.10">
    <property type="entry name" value="Rhomboid-like"/>
    <property type="match status" value="1"/>
</dbReference>
<comment type="function">
    <text evidence="10">Serine protease involved in intramembrane proteolysis.</text>
</comment>